<gene>
    <name evidence="4" type="ORF">PPYR_03456</name>
</gene>
<proteinExistence type="predicted"/>
<evidence type="ECO:0000256" key="3">
    <source>
        <dbReference type="SAM" id="SignalP"/>
    </source>
</evidence>
<dbReference type="GO" id="GO:0032222">
    <property type="term" value="P:regulation of synaptic transmission, cholinergic"/>
    <property type="evidence" value="ECO:0007669"/>
    <property type="project" value="InterPro"/>
</dbReference>
<reference evidence="4 5" key="1">
    <citation type="journal article" date="2018" name="Elife">
        <title>Firefly genomes illuminate parallel origins of bioluminescence in beetles.</title>
        <authorList>
            <person name="Fallon T.R."/>
            <person name="Lower S.E."/>
            <person name="Chang C.H."/>
            <person name="Bessho-Uehara M."/>
            <person name="Martin G.J."/>
            <person name="Bewick A.J."/>
            <person name="Behringer M."/>
            <person name="Debat H.J."/>
            <person name="Wong I."/>
            <person name="Day J.C."/>
            <person name="Suvorov A."/>
            <person name="Silva C.J."/>
            <person name="Stanger-Hall K.F."/>
            <person name="Hall D.W."/>
            <person name="Schmitz R.J."/>
            <person name="Nelson D.R."/>
            <person name="Lewis S.M."/>
            <person name="Shigenobu S."/>
            <person name="Bybee S.M."/>
            <person name="Larracuente A.M."/>
            <person name="Oba Y."/>
            <person name="Weng J.K."/>
        </authorList>
    </citation>
    <scope>NUCLEOTIDE SEQUENCE [LARGE SCALE GENOMIC DNA]</scope>
    <source>
        <strain evidence="4">1611_PpyrPB1</strain>
        <tissue evidence="4">Whole body</tissue>
    </source>
</reference>
<name>A0A5N4A2X1_PHOPY</name>
<comment type="caution">
    <text evidence="4">The sequence shown here is derived from an EMBL/GenBank/DDBJ whole genome shotgun (WGS) entry which is preliminary data.</text>
</comment>
<keyword evidence="5" id="KW-1185">Reference proteome</keyword>
<organism evidence="4 5">
    <name type="scientific">Photinus pyralis</name>
    <name type="common">Common eastern firefly</name>
    <name type="synonym">Lampyris pyralis</name>
    <dbReference type="NCBI Taxonomy" id="7054"/>
    <lineage>
        <taxon>Eukaryota</taxon>
        <taxon>Metazoa</taxon>
        <taxon>Ecdysozoa</taxon>
        <taxon>Arthropoda</taxon>
        <taxon>Hexapoda</taxon>
        <taxon>Insecta</taxon>
        <taxon>Pterygota</taxon>
        <taxon>Neoptera</taxon>
        <taxon>Endopterygota</taxon>
        <taxon>Coleoptera</taxon>
        <taxon>Polyphaga</taxon>
        <taxon>Elateriformia</taxon>
        <taxon>Elateroidea</taxon>
        <taxon>Lampyridae</taxon>
        <taxon>Lampyrinae</taxon>
        <taxon>Photinus</taxon>
    </lineage>
</organism>
<feature type="chain" id="PRO_5024397384" description="Protein sleepless" evidence="3">
    <location>
        <begin position="19"/>
        <end position="108"/>
    </location>
</feature>
<protein>
    <recommendedName>
        <fullName evidence="6">Protein sleepless</fullName>
    </recommendedName>
</protein>
<dbReference type="AlphaFoldDB" id="A0A5N4A2X1"/>
<dbReference type="EMBL" id="VVIM01000011">
    <property type="protein sequence ID" value="KAB0791656.1"/>
    <property type="molecule type" value="Genomic_DNA"/>
</dbReference>
<dbReference type="Proteomes" id="UP000327044">
    <property type="component" value="Unassembled WGS sequence"/>
</dbReference>
<dbReference type="InterPro" id="IPR031424">
    <property type="entry name" value="QVR-like"/>
</dbReference>
<evidence type="ECO:0008006" key="6">
    <source>
        <dbReference type="Google" id="ProtNLM"/>
    </source>
</evidence>
<feature type="signal peptide" evidence="3">
    <location>
        <begin position="1"/>
        <end position="18"/>
    </location>
</feature>
<accession>A0A5N4A2X1</accession>
<evidence type="ECO:0000256" key="2">
    <source>
        <dbReference type="ARBA" id="ARBA00023180"/>
    </source>
</evidence>
<evidence type="ECO:0000313" key="4">
    <source>
        <dbReference type="EMBL" id="KAB0791656.1"/>
    </source>
</evidence>
<dbReference type="Pfam" id="PF17064">
    <property type="entry name" value="QVR"/>
    <property type="match status" value="1"/>
</dbReference>
<evidence type="ECO:0000256" key="1">
    <source>
        <dbReference type="ARBA" id="ARBA00022729"/>
    </source>
</evidence>
<dbReference type="GO" id="GO:0030431">
    <property type="term" value="P:sleep"/>
    <property type="evidence" value="ECO:0007669"/>
    <property type="project" value="InterPro"/>
</dbReference>
<evidence type="ECO:0000313" key="5">
    <source>
        <dbReference type="Proteomes" id="UP000327044"/>
    </source>
</evidence>
<dbReference type="InParanoid" id="A0A5N4A2X1"/>
<keyword evidence="1 3" id="KW-0732">Signal</keyword>
<keyword evidence="2" id="KW-0325">Glycoprotein</keyword>
<sequence length="108" mass="11772">MYIKTLLATLFLVHVVNASLNCYVCDSSEGDTNCRSGSGVRNVTCSPPPSNHVRVCLAFAETVSGVTKYIRKCDGELISSACDEMRNRGRDIGNCYSCYSDYCNGNPL</sequence>